<gene>
    <name evidence="2" type="ORF">HUT08_32760</name>
</gene>
<dbReference type="InterPro" id="IPR027417">
    <property type="entry name" value="P-loop_NTPase"/>
</dbReference>
<dbReference type="InterPro" id="IPR043504">
    <property type="entry name" value="Peptidase_S1_PA_chymotrypsin"/>
</dbReference>
<reference evidence="2 3" key="1">
    <citation type="submission" date="2020-06" db="EMBL/GenBank/DDBJ databases">
        <title>Genome mining for natural products.</title>
        <authorList>
            <person name="Zhang B."/>
            <person name="Shi J."/>
            <person name="Ge H."/>
        </authorList>
    </citation>
    <scope>NUCLEOTIDE SEQUENCE [LARGE SCALE GENOMIC DNA]</scope>
    <source>
        <strain evidence="2 3">NA00687</strain>
    </source>
</reference>
<protein>
    <submittedName>
        <fullName evidence="2">Trypsin-like peptidase domain-containing protein</fullName>
    </submittedName>
</protein>
<sequence length="1696" mass="182218">MRDLPDRAVEVVRVSHADGGVHYGGSGFLLTGELVLTAHHVVDDGAYTYRVLRPEPRRGTSTADVELVVPHGELDLALLVLDEAVDTLAPMRFGRLPQALDTVPFHAMGFPRYAREAGRPRRRQATGTIQLASRPGTGGLDLWHASAQPADLPGAGSPWEGFSGAAVLAPRGPGPRAEHLVVGVYASHLTPAGARSTIATRVDSLADAGKFTRYLRAHEVAPEPVDVPLPGGAPRGLPSNVRTHESVLAKLRGTRSYLLPERLPFVSPGPGSEAAPRRLLERLVDSERGRGVLLVGAAGTGKTRTCFEVAQAAHDDGWHVLHVRTDRQRSLTVSHLEQAVFDAGQSRVLLVLDYLDTCAQLDLGALADEFMLGAAERGIRVACVASTRPGTLPVLRKRGVRQHFDEVTLRQDSGHQAAVIDAMLPVVAPHALDGLGRAALRAACGNRPIIALLVAAQIERRYLARQDLPHLTGWRSDDLLAWLDPRLQEDRLRPPEATDWDAEAGGEAARPPSDRQLAATVAAYACPQPRDAVVATVDAFLEDRDSGLDGEYVVRSLTELGWLEEPHEDQLMVVHDIVTDELVRQLLLPAGPVHPDSLHAVFSTSLISARTFGGFAGHLARLAADLDDADGRQVARLSGEWLRAAAPRVGALLKRAGEEGRQALLTLLSRRPWQASVDGAWDEVAQPWLEREKYSPTARTLLAQAVESAAGPVPERLVEAALTWLYRGGPEAETSHHVLHALLERRDLSARDEARVTDYALAWLGLWKRHRSARFVIGALLREDRALGTERLVAAVQYAFSWLHVHATTDAAHVLHRLLARADVDRAAARRAVSAALTWIGHGHGTQRAASLVLAPLTAHPELSRQQQKQTAGLALTWLAHNEAEPVARFVLRALLRREDLAELRAGRAVDQAVLWLQHGHAVTLAAAQVFGPLLPHPALTGGQRALVVAMAWEWVGGYGGSLTAGHVLRPLLDDAADLGDRAADLAERALAWAQAHPRAPEAPAVLSALLGGAAPGDWLHRSADFALHWLESYGTEADGAAVHRAALACRETRRDQVRRAADATLDWLRRHTPAQPPGALDVGASVLGASGSVPIPAAETEGDTTGLGARFGSPGEESGGGEPADGEQPVEGLADAGLADAGLADEVGSTLRLLLATAELRPAQEARALEHAADWLGRSRRHRDRGYLWLRVLRARGWSGGNRGWPQGNGPLPEPDLSDLAALLGQPELTAAEATHLADRALALGVEGSAPTRAVRAAVTAVLRLPRLTARQEAGAVEWAIRLVTAERSAGTLGPLLALLDRPLPEAVHARATALGCGWLAACERLADAPRALFALAERPGLTDDQRRALNAHALNWYAVNSERPWAPEVRAFLTDHGDDGFGAWLRGVEQTRAWLLAHPDDPERGTVLLRLLARPDEPRPANVPAARSGDATDAARGPGDGPGGGHWDRRLMLSAVHAALATVLSWRDFVALLENKDLRPEQRRAVAGQALAYLRSPGAVKTRLVIIALLRTTDLTAEQRWDAAEEAFALLTRTSGRTFKTRPVLLALLRHRELSHEHEQAAIERALRQVDGAETSEAKPLLRLVLSKRLTAEQAARAIGHSLDWLLGREPTGGVGSLVEALLGRAECSPDQRRHATAYARRWLAANPEHTVAERVAAHLAAQPQDPCPAPDPQRTAPTPTPAPAPDAASPTSG</sequence>
<dbReference type="Gene3D" id="2.40.10.10">
    <property type="entry name" value="Trypsin-like serine proteases"/>
    <property type="match status" value="1"/>
</dbReference>
<evidence type="ECO:0000313" key="2">
    <source>
        <dbReference type="EMBL" id="QKW53532.1"/>
    </source>
</evidence>
<dbReference type="InterPro" id="IPR009003">
    <property type="entry name" value="Peptidase_S1_PA"/>
</dbReference>
<feature type="region of interest" description="Disordered" evidence="1">
    <location>
        <begin position="493"/>
        <end position="512"/>
    </location>
</feature>
<keyword evidence="3" id="KW-1185">Reference proteome</keyword>
<dbReference type="SUPFAM" id="SSF52540">
    <property type="entry name" value="P-loop containing nucleoside triphosphate hydrolases"/>
    <property type="match status" value="1"/>
</dbReference>
<dbReference type="SUPFAM" id="SSF50494">
    <property type="entry name" value="Trypsin-like serine proteases"/>
    <property type="match status" value="1"/>
</dbReference>
<dbReference type="Gene3D" id="3.40.50.300">
    <property type="entry name" value="P-loop containing nucleotide triphosphate hydrolases"/>
    <property type="match status" value="1"/>
</dbReference>
<feature type="region of interest" description="Disordered" evidence="1">
    <location>
        <begin position="1098"/>
        <end position="1130"/>
    </location>
</feature>
<evidence type="ECO:0000313" key="3">
    <source>
        <dbReference type="Proteomes" id="UP000509303"/>
    </source>
</evidence>
<evidence type="ECO:0000256" key="1">
    <source>
        <dbReference type="SAM" id="MobiDB-lite"/>
    </source>
</evidence>
<organism evidence="2 3">
    <name type="scientific">Streptomyces buecherae</name>
    <dbReference type="NCBI Taxonomy" id="2763006"/>
    <lineage>
        <taxon>Bacteria</taxon>
        <taxon>Bacillati</taxon>
        <taxon>Actinomycetota</taxon>
        <taxon>Actinomycetes</taxon>
        <taxon>Kitasatosporales</taxon>
        <taxon>Streptomycetaceae</taxon>
        <taxon>Streptomyces</taxon>
    </lineage>
</organism>
<dbReference type="Pfam" id="PF13365">
    <property type="entry name" value="Trypsin_2"/>
    <property type="match status" value="1"/>
</dbReference>
<accession>A0A7H8NGD3</accession>
<dbReference type="RefSeq" id="WP_176165238.1">
    <property type="nucleotide sequence ID" value="NZ_CP054929.1"/>
</dbReference>
<name>A0A7H8NGD3_9ACTN</name>
<dbReference type="Proteomes" id="UP000509303">
    <property type="component" value="Chromosome"/>
</dbReference>
<dbReference type="EMBL" id="CP054929">
    <property type="protein sequence ID" value="QKW53532.1"/>
    <property type="molecule type" value="Genomic_DNA"/>
</dbReference>
<proteinExistence type="predicted"/>
<feature type="region of interest" description="Disordered" evidence="1">
    <location>
        <begin position="1661"/>
        <end position="1696"/>
    </location>
</feature>
<feature type="region of interest" description="Disordered" evidence="1">
    <location>
        <begin position="1420"/>
        <end position="1445"/>
    </location>
</feature>